<evidence type="ECO:0000313" key="1">
    <source>
        <dbReference type="EMBL" id="MDO6416893.1"/>
    </source>
</evidence>
<protein>
    <submittedName>
        <fullName evidence="1">Uncharacterized protein</fullName>
    </submittedName>
</protein>
<dbReference type="Proteomes" id="UP001169764">
    <property type="component" value="Unassembled WGS sequence"/>
</dbReference>
<comment type="caution">
    <text evidence="1">The sequence shown here is derived from an EMBL/GenBank/DDBJ whole genome shotgun (WGS) entry which is preliminary data.</text>
</comment>
<keyword evidence="2" id="KW-1185">Reference proteome</keyword>
<accession>A0ABT8YG11</accession>
<reference evidence="1" key="1">
    <citation type="submission" date="2023-07" db="EMBL/GenBank/DDBJ databases">
        <authorList>
            <person name="Kim M."/>
        </authorList>
    </citation>
    <scope>NUCLEOTIDE SEQUENCE</scope>
    <source>
        <strain evidence="1">BIUV-7</strain>
    </source>
</reference>
<dbReference type="RefSeq" id="WP_303546823.1">
    <property type="nucleotide sequence ID" value="NZ_JAUOTP010000013.1"/>
</dbReference>
<gene>
    <name evidence="1" type="ORF">Q4F19_21090</name>
</gene>
<proteinExistence type="predicted"/>
<name>A0ABT8YG11_9SPHN</name>
<sequence length="129" mass="14011">MGYLDLNAAYAQAAPLDAFTGHAAARGEVAEFSPLEWTTILFSRRDGLSSLSAPGRLSRLMSRLFGLEHKPQLADTRLEALRRFAVLAWHSGYNVAKSELLAFKAAGYSTAQAETLLASVAIARTDRAR</sequence>
<organism evidence="1 2">
    <name type="scientific">Sphingomonas natans</name>
    <dbReference type="NCBI Taxonomy" id="3063330"/>
    <lineage>
        <taxon>Bacteria</taxon>
        <taxon>Pseudomonadati</taxon>
        <taxon>Pseudomonadota</taxon>
        <taxon>Alphaproteobacteria</taxon>
        <taxon>Sphingomonadales</taxon>
        <taxon>Sphingomonadaceae</taxon>
        <taxon>Sphingomonas</taxon>
    </lineage>
</organism>
<evidence type="ECO:0000313" key="2">
    <source>
        <dbReference type="Proteomes" id="UP001169764"/>
    </source>
</evidence>
<dbReference type="EMBL" id="JAUOTP010000013">
    <property type="protein sequence ID" value="MDO6416893.1"/>
    <property type="molecule type" value="Genomic_DNA"/>
</dbReference>